<dbReference type="SUPFAM" id="SSF49503">
    <property type="entry name" value="Cupredoxins"/>
    <property type="match status" value="1"/>
</dbReference>
<dbReference type="EMBL" id="UINC01046510">
    <property type="protein sequence ID" value="SVB54625.1"/>
    <property type="molecule type" value="Genomic_DNA"/>
</dbReference>
<feature type="domain" description="Cytochrome oxidase subunit II copper A binding" evidence="4">
    <location>
        <begin position="41"/>
        <end position="144"/>
    </location>
</feature>
<dbReference type="InterPro" id="IPR008972">
    <property type="entry name" value="Cupredoxin"/>
</dbReference>
<evidence type="ECO:0000256" key="3">
    <source>
        <dbReference type="ARBA" id="ARBA00023008"/>
    </source>
</evidence>
<dbReference type="InterPro" id="IPR001505">
    <property type="entry name" value="Copper_CuA"/>
</dbReference>
<gene>
    <name evidence="5" type="ORF">METZ01_LOCUS207479</name>
</gene>
<dbReference type="GO" id="GO:0030313">
    <property type="term" value="C:cell envelope"/>
    <property type="evidence" value="ECO:0007669"/>
    <property type="project" value="UniProtKB-SubCell"/>
</dbReference>
<reference evidence="5" key="1">
    <citation type="submission" date="2018-05" db="EMBL/GenBank/DDBJ databases">
        <authorList>
            <person name="Lanie J.A."/>
            <person name="Ng W.-L."/>
            <person name="Kazmierczak K.M."/>
            <person name="Andrzejewski T.M."/>
            <person name="Davidsen T.M."/>
            <person name="Wayne K.J."/>
            <person name="Tettelin H."/>
            <person name="Glass J.I."/>
            <person name="Rusch D."/>
            <person name="Podicherti R."/>
            <person name="Tsui H.-C.T."/>
            <person name="Winkler M.E."/>
        </authorList>
    </citation>
    <scope>NUCLEOTIDE SEQUENCE</scope>
</reference>
<evidence type="ECO:0000259" key="4">
    <source>
        <dbReference type="PROSITE" id="PS50857"/>
    </source>
</evidence>
<protein>
    <recommendedName>
        <fullName evidence="4">Cytochrome oxidase subunit II copper A binding domain-containing protein</fullName>
    </recommendedName>
</protein>
<evidence type="ECO:0000313" key="5">
    <source>
        <dbReference type="EMBL" id="SVB54625.1"/>
    </source>
</evidence>
<dbReference type="GO" id="GO:0016020">
    <property type="term" value="C:membrane"/>
    <property type="evidence" value="ECO:0007669"/>
    <property type="project" value="InterPro"/>
</dbReference>
<keyword evidence="3" id="KW-0186">Copper</keyword>
<evidence type="ECO:0000256" key="1">
    <source>
        <dbReference type="ARBA" id="ARBA00004196"/>
    </source>
</evidence>
<dbReference type="Gene3D" id="2.60.40.420">
    <property type="entry name" value="Cupredoxins - blue copper proteins"/>
    <property type="match status" value="1"/>
</dbReference>
<organism evidence="5">
    <name type="scientific">marine metagenome</name>
    <dbReference type="NCBI Taxonomy" id="408172"/>
    <lineage>
        <taxon>unclassified sequences</taxon>
        <taxon>metagenomes</taxon>
        <taxon>ecological metagenomes</taxon>
    </lineage>
</organism>
<name>A0A382EVW9_9ZZZZ</name>
<proteinExistence type="predicted"/>
<dbReference type="PROSITE" id="PS00078">
    <property type="entry name" value="COX2"/>
    <property type="match status" value="1"/>
</dbReference>
<dbReference type="PANTHER" id="PTHR42838">
    <property type="entry name" value="CYTOCHROME C OXIDASE SUBUNIT II"/>
    <property type="match status" value="1"/>
</dbReference>
<dbReference type="GO" id="GO:0005507">
    <property type="term" value="F:copper ion binding"/>
    <property type="evidence" value="ECO:0007669"/>
    <property type="project" value="InterPro"/>
</dbReference>
<dbReference type="GO" id="GO:0004129">
    <property type="term" value="F:cytochrome-c oxidase activity"/>
    <property type="evidence" value="ECO:0007669"/>
    <property type="project" value="InterPro"/>
</dbReference>
<dbReference type="PANTHER" id="PTHR42838:SF2">
    <property type="entry name" value="NITROUS-OXIDE REDUCTASE"/>
    <property type="match status" value="1"/>
</dbReference>
<dbReference type="PROSITE" id="PS50857">
    <property type="entry name" value="COX2_CUA"/>
    <property type="match status" value="1"/>
</dbReference>
<accession>A0A382EVW9</accession>
<sequence>MSSGAVPRLVGGCVAAILVFGGVARWSSPAWARESAGGREQEPRVIEVTASQFVFDPAEIKISLGESVRLLVRSADVEHGIAIPGLGIAETIPSGGEPVAIDFVARESGVHQIMCSAFCGTGHGRMRGSLTILADGVSGAQPAQGPDDSSDLEVDPLEPDFNLIALPTTLRLPYRKLSFRLTHRFTRPLDGCEGHCRPGAEGAYGNLLEDLFGLDSPAQ</sequence>
<dbReference type="InterPro" id="IPR002429">
    <property type="entry name" value="CcO_II-like_C"/>
</dbReference>
<keyword evidence="2" id="KW-0479">Metal-binding</keyword>
<dbReference type="Pfam" id="PF00116">
    <property type="entry name" value="COX2"/>
    <property type="match status" value="1"/>
</dbReference>
<evidence type="ECO:0000256" key="2">
    <source>
        <dbReference type="ARBA" id="ARBA00022723"/>
    </source>
</evidence>
<dbReference type="AlphaFoldDB" id="A0A382EVW9"/>
<dbReference type="InterPro" id="IPR051403">
    <property type="entry name" value="NosZ/Cyto_c_oxidase_sub2"/>
</dbReference>
<comment type="subcellular location">
    <subcellularLocation>
        <location evidence="1">Cell envelope</location>
    </subcellularLocation>
</comment>
<feature type="non-terminal residue" evidence="5">
    <location>
        <position position="219"/>
    </location>
</feature>